<reference evidence="1" key="2">
    <citation type="submission" date="2020-09" db="EMBL/GenBank/DDBJ databases">
        <authorList>
            <person name="Sun Q."/>
            <person name="Zhou Y."/>
        </authorList>
    </citation>
    <scope>NUCLEOTIDE SEQUENCE</scope>
    <source>
        <strain evidence="1">CGMCC 1.12426</strain>
    </source>
</reference>
<dbReference type="EMBL" id="BMFA01000001">
    <property type="protein sequence ID" value="GGB34525.1"/>
    <property type="molecule type" value="Genomic_DNA"/>
</dbReference>
<comment type="caution">
    <text evidence="1">The sequence shown here is derived from an EMBL/GenBank/DDBJ whole genome shotgun (WGS) entry which is preliminary data.</text>
</comment>
<dbReference type="AlphaFoldDB" id="A0A916T7F2"/>
<dbReference type="Proteomes" id="UP000605148">
    <property type="component" value="Unassembled WGS sequence"/>
</dbReference>
<evidence type="ECO:0000313" key="2">
    <source>
        <dbReference type="Proteomes" id="UP000605148"/>
    </source>
</evidence>
<protein>
    <submittedName>
        <fullName evidence="1">Uncharacterized protein</fullName>
    </submittedName>
</protein>
<dbReference type="RefSeq" id="WP_150493774.1">
    <property type="nucleotide sequence ID" value="NZ_BMFA01000001.1"/>
</dbReference>
<organism evidence="1 2">
    <name type="scientific">Roseibium aquae</name>
    <dbReference type="NCBI Taxonomy" id="1323746"/>
    <lineage>
        <taxon>Bacteria</taxon>
        <taxon>Pseudomonadati</taxon>
        <taxon>Pseudomonadota</taxon>
        <taxon>Alphaproteobacteria</taxon>
        <taxon>Hyphomicrobiales</taxon>
        <taxon>Stappiaceae</taxon>
        <taxon>Roseibium</taxon>
    </lineage>
</organism>
<reference evidence="1" key="1">
    <citation type="journal article" date="2014" name="Int. J. Syst. Evol. Microbiol.">
        <title>Complete genome sequence of Corynebacterium casei LMG S-19264T (=DSM 44701T), isolated from a smear-ripened cheese.</title>
        <authorList>
            <consortium name="US DOE Joint Genome Institute (JGI-PGF)"/>
            <person name="Walter F."/>
            <person name="Albersmeier A."/>
            <person name="Kalinowski J."/>
            <person name="Ruckert C."/>
        </authorList>
    </citation>
    <scope>NUCLEOTIDE SEQUENCE</scope>
    <source>
        <strain evidence="1">CGMCC 1.12426</strain>
    </source>
</reference>
<gene>
    <name evidence="1" type="ORF">GCM10011316_03240</name>
</gene>
<proteinExistence type="predicted"/>
<keyword evidence="2" id="KW-1185">Reference proteome</keyword>
<accession>A0A916T7F2</accession>
<name>A0A916T7F2_9HYPH</name>
<evidence type="ECO:0000313" key="1">
    <source>
        <dbReference type="EMBL" id="GGB34525.1"/>
    </source>
</evidence>
<sequence>MAEHNNPKVLEILQREGCEHSPADLARMRAEEEQKWVDDGNRLDDIEEIAWFIERIIPDLHQGDDDNILVAKEVAFERGFKDAITERRFDVSVWNTTSGDIIRCERDLTPDELAEIEVEFNDEPFADVVIDEERIFKRRADEALAWPVVIEPVTPAQSLGQEED</sequence>